<evidence type="ECO:0000256" key="5">
    <source>
        <dbReference type="ARBA" id="ARBA00022840"/>
    </source>
</evidence>
<dbReference type="EC" id="2.7.6.1" evidence="1"/>
<comment type="catalytic activity">
    <reaction evidence="6">
        <text>D-ribose 5-phosphate + ATP = 5-phospho-alpha-D-ribose 1-diphosphate + AMP + H(+)</text>
        <dbReference type="Rhea" id="RHEA:15609"/>
        <dbReference type="ChEBI" id="CHEBI:15378"/>
        <dbReference type="ChEBI" id="CHEBI:30616"/>
        <dbReference type="ChEBI" id="CHEBI:58017"/>
        <dbReference type="ChEBI" id="CHEBI:78346"/>
        <dbReference type="ChEBI" id="CHEBI:456215"/>
        <dbReference type="EC" id="2.7.6.1"/>
    </reaction>
</comment>
<keyword evidence="8" id="KW-1185">Reference proteome</keyword>
<evidence type="ECO:0000256" key="6">
    <source>
        <dbReference type="ARBA" id="ARBA00049535"/>
    </source>
</evidence>
<dbReference type="GO" id="GO:0006015">
    <property type="term" value="P:5-phosphoribose 1-diphosphate biosynthetic process"/>
    <property type="evidence" value="ECO:0007669"/>
    <property type="project" value="TreeGrafter"/>
</dbReference>
<dbReference type="GO" id="GO:0005737">
    <property type="term" value="C:cytoplasm"/>
    <property type="evidence" value="ECO:0007669"/>
    <property type="project" value="TreeGrafter"/>
</dbReference>
<sequence length="227" mass="24955">MPSWKPVLFFPVRRCDRCRRGRPLCVLAPAFSAFAENAGGHDVLIVDDTIASGSTLARCARTCRKRGACQVYAVAAHGLITGEASRTLGEAQVDRIPVNDTVPQFRLAYGPVRAKLQLLACWSLLAGRTRRKQLRRRARRRHPYGPRLTFGSPPLACAPALVCPARASPGAAPLVFSGAGHLPGRRNGSAGLPAAWPGTWPDRLGSARRRYLSHRMGKSQCRRWREW</sequence>
<organism evidence="7 8">
    <name type="scientific">Massilia atriviolacea</name>
    <dbReference type="NCBI Taxonomy" id="2495579"/>
    <lineage>
        <taxon>Bacteria</taxon>
        <taxon>Pseudomonadati</taxon>
        <taxon>Pseudomonadota</taxon>
        <taxon>Betaproteobacteria</taxon>
        <taxon>Burkholderiales</taxon>
        <taxon>Oxalobacteraceae</taxon>
        <taxon>Telluria group</taxon>
        <taxon>Massilia</taxon>
    </lineage>
</organism>
<keyword evidence="5" id="KW-0067">ATP-binding</keyword>
<evidence type="ECO:0000256" key="4">
    <source>
        <dbReference type="ARBA" id="ARBA00022777"/>
    </source>
</evidence>
<keyword evidence="2" id="KW-0808">Transferase</keyword>
<name>A0A430HU56_9BURK</name>
<dbReference type="OrthoDB" id="324294at2"/>
<dbReference type="GO" id="GO:0004749">
    <property type="term" value="F:ribose phosphate diphosphokinase activity"/>
    <property type="evidence" value="ECO:0007669"/>
    <property type="project" value="UniProtKB-EC"/>
</dbReference>
<dbReference type="PANTHER" id="PTHR10210:SF32">
    <property type="entry name" value="RIBOSE-PHOSPHATE PYROPHOSPHOKINASE 2"/>
    <property type="match status" value="1"/>
</dbReference>
<keyword evidence="3" id="KW-0547">Nucleotide-binding</keyword>
<dbReference type="PANTHER" id="PTHR10210">
    <property type="entry name" value="RIBOSE-PHOSPHATE DIPHOSPHOKINASE FAMILY MEMBER"/>
    <property type="match status" value="1"/>
</dbReference>
<dbReference type="GO" id="GO:0000287">
    <property type="term" value="F:magnesium ion binding"/>
    <property type="evidence" value="ECO:0007669"/>
    <property type="project" value="InterPro"/>
</dbReference>
<protein>
    <recommendedName>
        <fullName evidence="1">ribose-phosphate diphosphokinase</fullName>
        <ecNumber evidence="1">2.7.6.1</ecNumber>
    </recommendedName>
</protein>
<dbReference type="Proteomes" id="UP000278085">
    <property type="component" value="Unassembled WGS sequence"/>
</dbReference>
<comment type="caution">
    <text evidence="7">The sequence shown here is derived from an EMBL/GenBank/DDBJ whole genome shotgun (WGS) entry which is preliminary data.</text>
</comment>
<evidence type="ECO:0000313" key="8">
    <source>
        <dbReference type="Proteomes" id="UP000278085"/>
    </source>
</evidence>
<dbReference type="AlphaFoldDB" id="A0A430HU56"/>
<evidence type="ECO:0000256" key="3">
    <source>
        <dbReference type="ARBA" id="ARBA00022741"/>
    </source>
</evidence>
<accession>A0A430HU56</accession>
<gene>
    <name evidence="7" type="ORF">EJB06_03020</name>
</gene>
<dbReference type="InterPro" id="IPR029057">
    <property type="entry name" value="PRTase-like"/>
</dbReference>
<dbReference type="GO" id="GO:0002189">
    <property type="term" value="C:ribose phosphate diphosphokinase complex"/>
    <property type="evidence" value="ECO:0007669"/>
    <property type="project" value="TreeGrafter"/>
</dbReference>
<reference evidence="7 8" key="1">
    <citation type="submission" date="2018-12" db="EMBL/GenBank/DDBJ databases">
        <authorList>
            <person name="Yang E."/>
        </authorList>
    </citation>
    <scope>NUCLEOTIDE SEQUENCE [LARGE SCALE GENOMIC DNA]</scope>
    <source>
        <strain evidence="7 8">SOD</strain>
    </source>
</reference>
<dbReference type="Pfam" id="PF14572">
    <property type="entry name" value="Pribosyl_synth"/>
    <property type="match status" value="1"/>
</dbReference>
<dbReference type="EMBL" id="RXLQ01000001">
    <property type="protein sequence ID" value="RSZ61113.1"/>
    <property type="molecule type" value="Genomic_DNA"/>
</dbReference>
<dbReference type="GO" id="GO:0005524">
    <property type="term" value="F:ATP binding"/>
    <property type="evidence" value="ECO:0007669"/>
    <property type="project" value="UniProtKB-KW"/>
</dbReference>
<keyword evidence="4" id="KW-0418">Kinase</keyword>
<evidence type="ECO:0000313" key="7">
    <source>
        <dbReference type="EMBL" id="RSZ61113.1"/>
    </source>
</evidence>
<evidence type="ECO:0000256" key="1">
    <source>
        <dbReference type="ARBA" id="ARBA00013247"/>
    </source>
</evidence>
<dbReference type="InterPro" id="IPR005946">
    <property type="entry name" value="Rib-P_diPkinase"/>
</dbReference>
<dbReference type="GO" id="GO:0016301">
    <property type="term" value="F:kinase activity"/>
    <property type="evidence" value="ECO:0007669"/>
    <property type="project" value="UniProtKB-KW"/>
</dbReference>
<dbReference type="CDD" id="cd06223">
    <property type="entry name" value="PRTases_typeI"/>
    <property type="match status" value="1"/>
</dbReference>
<dbReference type="Gene3D" id="3.40.50.2020">
    <property type="match status" value="1"/>
</dbReference>
<dbReference type="SUPFAM" id="SSF53271">
    <property type="entry name" value="PRTase-like"/>
    <property type="match status" value="1"/>
</dbReference>
<dbReference type="InterPro" id="IPR000836">
    <property type="entry name" value="PRTase_dom"/>
</dbReference>
<evidence type="ECO:0000256" key="2">
    <source>
        <dbReference type="ARBA" id="ARBA00022679"/>
    </source>
</evidence>
<dbReference type="GO" id="GO:0006164">
    <property type="term" value="P:purine nucleotide biosynthetic process"/>
    <property type="evidence" value="ECO:0007669"/>
    <property type="project" value="TreeGrafter"/>
</dbReference>
<proteinExistence type="predicted"/>